<dbReference type="SUPFAM" id="SSF56487">
    <property type="entry name" value="SRCR-like"/>
    <property type="match status" value="1"/>
</dbReference>
<keyword evidence="10" id="KW-0768">Sushi</keyword>
<evidence type="ECO:0000256" key="4">
    <source>
        <dbReference type="ARBA" id="ARBA00022737"/>
    </source>
</evidence>
<proteinExistence type="predicted"/>
<dbReference type="FunFam" id="3.10.250.10:FF:000016">
    <property type="entry name" value="Scavenger receptor cysteine-rich protein type 12"/>
    <property type="match status" value="1"/>
</dbReference>
<sequence length="498" mass="53327">MSLHPSSLLSVAAVLVLTSVGIVHVACEVRLVNSSATVPNAGRVEVWDPDTSEWLAVCANDWHFTDGQVVCKELGYPGTALVENQSEYGDGGPGKSIGGFNCTGDEAYLLSCTRSDPNDEPCGANHTAGVVCAAPGYEGCKMEMNDNSRIFKTLTSITDNTVEKCIEFAKARQDGAPILYAGVLGEECSYGLKNPDNIASLPAVDDSMCDTACPGNPDQRCGGSGLISVYSVNGGFCSGPVLSNGEQVVQPTPDFFYFGTVVDFTCNPGFELQGAPSVQCVMGSSGTAQVTWSNSTPECFAADNDMTTSKATTPPGGNGADVALVLSILNTVILVLLIIAILMGLYCCIIRQRESSPAMLPRYTETNSLDKNEGDDREPTASPPVPEHGVALQELPEYSTVNKDAKRKSRVPRTNSGFEMDEGPRRPKSNISESGRNRTSRPQVDRNEEILGTIIVSPIARPEGGEEHEERPAEEEGWEENLTYDSIENDPKYVNTRK</sequence>
<dbReference type="PROSITE" id="PS50287">
    <property type="entry name" value="SRCR_2"/>
    <property type="match status" value="1"/>
</dbReference>
<accession>A0A913ZUY4</accession>
<dbReference type="InterPro" id="IPR035976">
    <property type="entry name" value="Sushi/SCR/CCP_sf"/>
</dbReference>
<evidence type="ECO:0000259" key="14">
    <source>
        <dbReference type="PROSITE" id="PS50287"/>
    </source>
</evidence>
<keyword evidence="5 12" id="KW-1133">Transmembrane helix</keyword>
<feature type="region of interest" description="Disordered" evidence="11">
    <location>
        <begin position="361"/>
        <end position="498"/>
    </location>
</feature>
<feature type="disulfide bond" evidence="10">
    <location>
        <begin position="237"/>
        <end position="280"/>
    </location>
</feature>
<feature type="transmembrane region" description="Helical" evidence="12">
    <location>
        <begin position="322"/>
        <end position="349"/>
    </location>
</feature>
<evidence type="ECO:0000259" key="15">
    <source>
        <dbReference type="PROSITE" id="PS50923"/>
    </source>
</evidence>
<dbReference type="Pfam" id="PF00084">
    <property type="entry name" value="Sushi"/>
    <property type="match status" value="1"/>
</dbReference>
<feature type="domain" description="WSC" evidence="16">
    <location>
        <begin position="134"/>
        <end position="233"/>
    </location>
</feature>
<name>A0A913ZUY4_PATMI</name>
<dbReference type="PRINTS" id="PR00258">
    <property type="entry name" value="SPERACTRCPTR"/>
</dbReference>
<keyword evidence="2 12" id="KW-0812">Transmembrane</keyword>
<evidence type="ECO:0000313" key="18">
    <source>
        <dbReference type="Proteomes" id="UP000887568"/>
    </source>
</evidence>
<feature type="compositionally biased region" description="Basic and acidic residues" evidence="11">
    <location>
        <begin position="368"/>
        <end position="379"/>
    </location>
</feature>
<evidence type="ECO:0000256" key="11">
    <source>
        <dbReference type="SAM" id="MobiDB-lite"/>
    </source>
</evidence>
<evidence type="ECO:0000256" key="12">
    <source>
        <dbReference type="SAM" id="Phobius"/>
    </source>
</evidence>
<dbReference type="InterPro" id="IPR000436">
    <property type="entry name" value="Sushi_SCR_CCP_dom"/>
</dbReference>
<feature type="chain" id="PRO_5037410456" evidence="13">
    <location>
        <begin position="28"/>
        <end position="498"/>
    </location>
</feature>
<dbReference type="Gene3D" id="3.10.250.10">
    <property type="entry name" value="SRCR-like domain"/>
    <property type="match status" value="1"/>
</dbReference>
<evidence type="ECO:0000256" key="9">
    <source>
        <dbReference type="PROSITE-ProRule" id="PRU00196"/>
    </source>
</evidence>
<keyword evidence="3 13" id="KW-0732">Signal</keyword>
<protein>
    <submittedName>
        <fullName evidence="17">Uncharacterized protein</fullName>
    </submittedName>
</protein>
<evidence type="ECO:0000256" key="3">
    <source>
        <dbReference type="ARBA" id="ARBA00022729"/>
    </source>
</evidence>
<feature type="domain" description="SRCR" evidence="14">
    <location>
        <begin position="29"/>
        <end position="133"/>
    </location>
</feature>
<organism evidence="17 18">
    <name type="scientific">Patiria miniata</name>
    <name type="common">Bat star</name>
    <name type="synonym">Asterina miniata</name>
    <dbReference type="NCBI Taxonomy" id="46514"/>
    <lineage>
        <taxon>Eukaryota</taxon>
        <taxon>Metazoa</taxon>
        <taxon>Echinodermata</taxon>
        <taxon>Eleutherozoa</taxon>
        <taxon>Asterozoa</taxon>
        <taxon>Asteroidea</taxon>
        <taxon>Valvatacea</taxon>
        <taxon>Valvatida</taxon>
        <taxon>Asterinidae</taxon>
        <taxon>Patiria</taxon>
    </lineage>
</organism>
<evidence type="ECO:0000256" key="1">
    <source>
        <dbReference type="ARBA" id="ARBA00004167"/>
    </source>
</evidence>
<dbReference type="InterPro" id="IPR002889">
    <property type="entry name" value="WSC_carb-bd"/>
</dbReference>
<feature type="disulfide bond" evidence="9">
    <location>
        <begin position="71"/>
        <end position="132"/>
    </location>
</feature>
<keyword evidence="6 12" id="KW-0472">Membrane</keyword>
<feature type="disulfide bond" evidence="9">
    <location>
        <begin position="102"/>
        <end position="112"/>
    </location>
</feature>
<dbReference type="InterPro" id="IPR036772">
    <property type="entry name" value="SRCR-like_dom_sf"/>
</dbReference>
<comment type="subcellular location">
    <subcellularLocation>
        <location evidence="1">Membrane</location>
        <topology evidence="1">Single-pass membrane protein</topology>
    </subcellularLocation>
</comment>
<dbReference type="OrthoDB" id="5985073at2759"/>
<evidence type="ECO:0000256" key="10">
    <source>
        <dbReference type="PROSITE-ProRule" id="PRU00302"/>
    </source>
</evidence>
<feature type="domain" description="Sushi" evidence="15">
    <location>
        <begin position="235"/>
        <end position="301"/>
    </location>
</feature>
<dbReference type="PROSITE" id="PS51212">
    <property type="entry name" value="WSC"/>
    <property type="match status" value="1"/>
</dbReference>
<keyword evidence="7 9" id="KW-1015">Disulfide bond</keyword>
<dbReference type="PROSITE" id="PS50923">
    <property type="entry name" value="SUSHI"/>
    <property type="match status" value="1"/>
</dbReference>
<dbReference type="InterPro" id="IPR001190">
    <property type="entry name" value="SRCR"/>
</dbReference>
<feature type="disulfide bond" evidence="9">
    <location>
        <begin position="58"/>
        <end position="122"/>
    </location>
</feature>
<evidence type="ECO:0000313" key="17">
    <source>
        <dbReference type="EnsemblMetazoa" id="XP_038054881.1"/>
    </source>
</evidence>
<dbReference type="PANTHER" id="PTHR19331">
    <property type="entry name" value="SCAVENGER RECEPTOR DOMAIN-CONTAINING"/>
    <property type="match status" value="1"/>
</dbReference>
<feature type="signal peptide" evidence="13">
    <location>
        <begin position="1"/>
        <end position="27"/>
    </location>
</feature>
<keyword evidence="4" id="KW-0677">Repeat</keyword>
<evidence type="ECO:0000256" key="2">
    <source>
        <dbReference type="ARBA" id="ARBA00022692"/>
    </source>
</evidence>
<dbReference type="PANTHER" id="PTHR19331:SF465">
    <property type="entry name" value="EGG PEPTIDE SPERACT RECEPTOR"/>
    <property type="match status" value="1"/>
</dbReference>
<evidence type="ECO:0000256" key="6">
    <source>
        <dbReference type="ARBA" id="ARBA00023136"/>
    </source>
</evidence>
<dbReference type="Proteomes" id="UP000887568">
    <property type="component" value="Unplaced"/>
</dbReference>
<dbReference type="OMA" id="CANDWHF"/>
<dbReference type="GeneID" id="119727087"/>
<dbReference type="Pfam" id="PF01822">
    <property type="entry name" value="WSC"/>
    <property type="match status" value="1"/>
</dbReference>
<dbReference type="RefSeq" id="XP_038054881.1">
    <property type="nucleotide sequence ID" value="XM_038198953.1"/>
</dbReference>
<evidence type="ECO:0000259" key="16">
    <source>
        <dbReference type="PROSITE" id="PS51212"/>
    </source>
</evidence>
<dbReference type="SUPFAM" id="SSF57535">
    <property type="entry name" value="Complement control module/SCR domain"/>
    <property type="match status" value="1"/>
</dbReference>
<dbReference type="Pfam" id="PF00530">
    <property type="entry name" value="SRCR"/>
    <property type="match status" value="1"/>
</dbReference>
<keyword evidence="18" id="KW-1185">Reference proteome</keyword>
<dbReference type="SMART" id="SM00032">
    <property type="entry name" value="CCP"/>
    <property type="match status" value="1"/>
</dbReference>
<dbReference type="AlphaFoldDB" id="A0A913ZUY4"/>
<dbReference type="GO" id="GO:0016020">
    <property type="term" value="C:membrane"/>
    <property type="evidence" value="ECO:0007669"/>
    <property type="project" value="UniProtKB-SubCell"/>
</dbReference>
<comment type="caution">
    <text evidence="10">Lacks conserved residue(s) required for the propagation of feature annotation.</text>
</comment>
<dbReference type="CDD" id="cd00033">
    <property type="entry name" value="CCP"/>
    <property type="match status" value="1"/>
</dbReference>
<evidence type="ECO:0000256" key="5">
    <source>
        <dbReference type="ARBA" id="ARBA00022989"/>
    </source>
</evidence>
<reference evidence="17" key="1">
    <citation type="submission" date="2022-11" db="UniProtKB">
        <authorList>
            <consortium name="EnsemblMetazoa"/>
        </authorList>
    </citation>
    <scope>IDENTIFICATION</scope>
</reference>
<evidence type="ECO:0000256" key="8">
    <source>
        <dbReference type="ARBA" id="ARBA00023180"/>
    </source>
</evidence>
<dbReference type="Gene3D" id="2.10.70.10">
    <property type="entry name" value="Complement Module, domain 1"/>
    <property type="match status" value="1"/>
</dbReference>
<evidence type="ECO:0000256" key="7">
    <source>
        <dbReference type="ARBA" id="ARBA00023157"/>
    </source>
</evidence>
<keyword evidence="8" id="KW-0325">Glycoprotein</keyword>
<evidence type="ECO:0000256" key="13">
    <source>
        <dbReference type="SAM" id="SignalP"/>
    </source>
</evidence>
<dbReference type="EnsemblMetazoa" id="XM_038198953.1">
    <property type="protein sequence ID" value="XP_038054881.1"/>
    <property type="gene ID" value="LOC119727087"/>
</dbReference>
<dbReference type="SMART" id="SM00202">
    <property type="entry name" value="SR"/>
    <property type="match status" value="1"/>
</dbReference>